<name>A0ACB8SQC3_9AGAM</name>
<evidence type="ECO:0000313" key="2">
    <source>
        <dbReference type="Proteomes" id="UP000814140"/>
    </source>
</evidence>
<reference evidence="1" key="2">
    <citation type="journal article" date="2022" name="New Phytol.">
        <title>Evolutionary transition to the ectomycorrhizal habit in the genomes of a hyperdiverse lineage of mushroom-forming fungi.</title>
        <authorList>
            <person name="Looney B."/>
            <person name="Miyauchi S."/>
            <person name="Morin E."/>
            <person name="Drula E."/>
            <person name="Courty P.E."/>
            <person name="Kohler A."/>
            <person name="Kuo A."/>
            <person name="LaButti K."/>
            <person name="Pangilinan J."/>
            <person name="Lipzen A."/>
            <person name="Riley R."/>
            <person name="Andreopoulos W."/>
            <person name="He G."/>
            <person name="Johnson J."/>
            <person name="Nolan M."/>
            <person name="Tritt A."/>
            <person name="Barry K.W."/>
            <person name="Grigoriev I.V."/>
            <person name="Nagy L.G."/>
            <person name="Hibbett D."/>
            <person name="Henrissat B."/>
            <person name="Matheny P.B."/>
            <person name="Labbe J."/>
            <person name="Martin F.M."/>
        </authorList>
    </citation>
    <scope>NUCLEOTIDE SEQUENCE</scope>
    <source>
        <strain evidence="1">HHB10654</strain>
    </source>
</reference>
<evidence type="ECO:0000313" key="1">
    <source>
        <dbReference type="EMBL" id="KAI0058412.1"/>
    </source>
</evidence>
<organism evidence="1 2">
    <name type="scientific">Artomyces pyxidatus</name>
    <dbReference type="NCBI Taxonomy" id="48021"/>
    <lineage>
        <taxon>Eukaryota</taxon>
        <taxon>Fungi</taxon>
        <taxon>Dikarya</taxon>
        <taxon>Basidiomycota</taxon>
        <taxon>Agaricomycotina</taxon>
        <taxon>Agaricomycetes</taxon>
        <taxon>Russulales</taxon>
        <taxon>Auriscalpiaceae</taxon>
        <taxon>Artomyces</taxon>
    </lineage>
</organism>
<gene>
    <name evidence="1" type="ORF">BV25DRAFT_1830060</name>
</gene>
<accession>A0ACB8SQC3</accession>
<reference evidence="1" key="1">
    <citation type="submission" date="2021-03" db="EMBL/GenBank/DDBJ databases">
        <authorList>
            <consortium name="DOE Joint Genome Institute"/>
            <person name="Ahrendt S."/>
            <person name="Looney B.P."/>
            <person name="Miyauchi S."/>
            <person name="Morin E."/>
            <person name="Drula E."/>
            <person name="Courty P.E."/>
            <person name="Chicoki N."/>
            <person name="Fauchery L."/>
            <person name="Kohler A."/>
            <person name="Kuo A."/>
            <person name="Labutti K."/>
            <person name="Pangilinan J."/>
            <person name="Lipzen A."/>
            <person name="Riley R."/>
            <person name="Andreopoulos W."/>
            <person name="He G."/>
            <person name="Johnson J."/>
            <person name="Barry K.W."/>
            <person name="Grigoriev I.V."/>
            <person name="Nagy L."/>
            <person name="Hibbett D."/>
            <person name="Henrissat B."/>
            <person name="Matheny P.B."/>
            <person name="Labbe J."/>
            <person name="Martin F."/>
        </authorList>
    </citation>
    <scope>NUCLEOTIDE SEQUENCE</scope>
    <source>
        <strain evidence="1">HHB10654</strain>
    </source>
</reference>
<proteinExistence type="predicted"/>
<dbReference type="Proteomes" id="UP000814140">
    <property type="component" value="Unassembled WGS sequence"/>
</dbReference>
<comment type="caution">
    <text evidence="1">The sequence shown here is derived from an EMBL/GenBank/DDBJ whole genome shotgun (WGS) entry which is preliminary data.</text>
</comment>
<dbReference type="EMBL" id="MU277235">
    <property type="protein sequence ID" value="KAI0058412.1"/>
    <property type="molecule type" value="Genomic_DNA"/>
</dbReference>
<protein>
    <submittedName>
        <fullName evidence="1">Uncharacterized protein</fullName>
    </submittedName>
</protein>
<keyword evidence="2" id="KW-1185">Reference proteome</keyword>
<sequence>MSNVITLYDIPGTAAVDVAWSPNVWRARYVLHIKGLAYKTVWVEYPDIEPTLKKIGAPPTSMREGAPLYTLPVIHDPATGRIVTDSLQIALYLDAQYPSTPQLLPPASRALQIALLETFVTPRVRPPTLKLVIYATASQLNSQSEAFYHRTRAERVPGYSGTLENVARDPEVRQALLKELAAAIGELGRWKGDYPFLGGLNVSYVDAVIAAMLKWFRTVGDRTEWETVRGEIANEWDGLLQTFAKWDAIP</sequence>